<dbReference type="CDD" id="cd12872">
    <property type="entry name" value="SPRY_Ash2"/>
    <property type="match status" value="1"/>
</dbReference>
<reference evidence="9 11" key="1">
    <citation type="journal article" date="2011" name="Science">
        <title>Comparative functional genomics of the fission yeasts.</title>
        <authorList>
            <person name="Rhind N."/>
            <person name="Chen Z."/>
            <person name="Yassour M."/>
            <person name="Thompson D.A."/>
            <person name="Haas B.J."/>
            <person name="Habib N."/>
            <person name="Wapinski I."/>
            <person name="Roy S."/>
            <person name="Lin M.F."/>
            <person name="Heiman D.I."/>
            <person name="Young S.K."/>
            <person name="Furuya K."/>
            <person name="Guo Y."/>
            <person name="Pidoux A."/>
            <person name="Chen H.M."/>
            <person name="Robbertse B."/>
            <person name="Goldberg J.M."/>
            <person name="Aoki K."/>
            <person name="Bayne E.H."/>
            <person name="Berlin A.M."/>
            <person name="Desjardins C.A."/>
            <person name="Dobbs E."/>
            <person name="Dukaj L."/>
            <person name="Fan L."/>
            <person name="FitzGerald M.G."/>
            <person name="French C."/>
            <person name="Gujja S."/>
            <person name="Hansen K."/>
            <person name="Keifenheim D."/>
            <person name="Levin J.Z."/>
            <person name="Mosher R.A."/>
            <person name="Mueller C.A."/>
            <person name="Pfiffner J."/>
            <person name="Priest M."/>
            <person name="Russ C."/>
            <person name="Smialowska A."/>
            <person name="Swoboda P."/>
            <person name="Sykes S.M."/>
            <person name="Vaughn M."/>
            <person name="Vengrova S."/>
            <person name="Yoder R."/>
            <person name="Zeng Q."/>
            <person name="Allshire R."/>
            <person name="Baulcombe D."/>
            <person name="Birren B.W."/>
            <person name="Brown W."/>
            <person name="Ekwall K."/>
            <person name="Kellis M."/>
            <person name="Leatherwood J."/>
            <person name="Levin H."/>
            <person name="Margalit H."/>
            <person name="Martienssen R."/>
            <person name="Nieduszynski C.A."/>
            <person name="Spatafora J.W."/>
            <person name="Friedman N."/>
            <person name="Dalgaard J.Z."/>
            <person name="Baumann P."/>
            <person name="Niki H."/>
            <person name="Regev A."/>
            <person name="Nusbaum C."/>
        </authorList>
    </citation>
    <scope>NUCLEOTIDE SEQUENCE [LARGE SCALE GENOMIC DNA]</scope>
    <source>
        <strain evidence="11">yFS275 / FY16936</strain>
    </source>
</reference>
<comment type="subcellular location">
    <subcellularLocation>
        <location evidence="1">Nucleus</location>
    </subcellularLocation>
</comment>
<feature type="region of interest" description="Disordered" evidence="7">
    <location>
        <begin position="223"/>
        <end position="248"/>
    </location>
</feature>
<keyword evidence="3" id="KW-0863">Zinc-finger</keyword>
<evidence type="ECO:0000256" key="2">
    <source>
        <dbReference type="ARBA" id="ARBA00022723"/>
    </source>
</evidence>
<dbReference type="PROSITE" id="PS01359">
    <property type="entry name" value="ZF_PHD_1"/>
    <property type="match status" value="1"/>
</dbReference>
<dbReference type="InterPro" id="IPR019786">
    <property type="entry name" value="Zinc_finger_PHD-type_CS"/>
</dbReference>
<keyword evidence="11" id="KW-1185">Reference proteome</keyword>
<evidence type="ECO:0000313" key="9">
    <source>
        <dbReference type="EMBL" id="EEB05872.1"/>
    </source>
</evidence>
<dbReference type="PANTHER" id="PTHR10598:SF0">
    <property type="entry name" value="SET1_ASH2 HISTONE METHYLTRANSFERASE COMPLEX SUBUNIT ASH2"/>
    <property type="match status" value="1"/>
</dbReference>
<evidence type="ECO:0000313" key="11">
    <source>
        <dbReference type="Proteomes" id="UP000001744"/>
    </source>
</evidence>
<dbReference type="InterPro" id="IPR053835">
    <property type="entry name" value="ASH2L-like_WH"/>
</dbReference>
<feature type="compositionally biased region" description="Basic and acidic residues" evidence="7">
    <location>
        <begin position="223"/>
        <end position="238"/>
    </location>
</feature>
<dbReference type="SUPFAM" id="SSF49899">
    <property type="entry name" value="Concanavalin A-like lectins/glucanases"/>
    <property type="match status" value="1"/>
</dbReference>
<dbReference type="GO" id="GO:0008270">
    <property type="term" value="F:zinc ion binding"/>
    <property type="evidence" value="ECO:0007669"/>
    <property type="project" value="UniProtKB-KW"/>
</dbReference>
<evidence type="ECO:0000313" key="10">
    <source>
        <dbReference type="JaponicusDB" id="SJAG_00896"/>
    </source>
</evidence>
<accession>B6JWX1</accession>
<keyword evidence="2" id="KW-0479">Metal-binding</keyword>
<protein>
    <submittedName>
        <fullName evidence="9">Ash2-trithorax family protein</fullName>
    </submittedName>
</protein>
<dbReference type="AlphaFoldDB" id="B6JWX1"/>
<name>B6JWX1_SCHJY</name>
<evidence type="ECO:0000256" key="3">
    <source>
        <dbReference type="ARBA" id="ARBA00022771"/>
    </source>
</evidence>
<dbReference type="GO" id="GO:0045814">
    <property type="term" value="P:negative regulation of gene expression, epigenetic"/>
    <property type="evidence" value="ECO:0007669"/>
    <property type="project" value="EnsemblFungi"/>
</dbReference>
<dbReference type="InterPro" id="IPR013320">
    <property type="entry name" value="ConA-like_dom_sf"/>
</dbReference>
<dbReference type="CDD" id="cd15583">
    <property type="entry name" value="PHD_ash2p_like"/>
    <property type="match status" value="1"/>
</dbReference>
<dbReference type="PROSITE" id="PS50188">
    <property type="entry name" value="B302_SPRY"/>
    <property type="match status" value="1"/>
</dbReference>
<gene>
    <name evidence="10" type="primary">ash2</name>
    <name evidence="9" type="ORF">SJAG_00896</name>
</gene>
<keyword evidence="4" id="KW-0862">Zinc</keyword>
<dbReference type="OrthoDB" id="10266026at2759"/>
<evidence type="ECO:0000256" key="7">
    <source>
        <dbReference type="SAM" id="MobiDB-lite"/>
    </source>
</evidence>
<dbReference type="InterPro" id="IPR043136">
    <property type="entry name" value="B30.2/SPRY_sf"/>
</dbReference>
<comment type="similarity">
    <text evidence="6">Belongs to the cclA family.</text>
</comment>
<dbReference type="GO" id="GO:0000976">
    <property type="term" value="F:transcription cis-regulatory region binding"/>
    <property type="evidence" value="ECO:0000318"/>
    <property type="project" value="GO_Central"/>
</dbReference>
<dbReference type="InterPro" id="IPR001965">
    <property type="entry name" value="Znf_PHD"/>
</dbReference>
<dbReference type="STRING" id="402676.B6JWX1"/>
<evidence type="ECO:0000256" key="1">
    <source>
        <dbReference type="ARBA" id="ARBA00004123"/>
    </source>
</evidence>
<dbReference type="EMBL" id="KE651166">
    <property type="protein sequence ID" value="EEB05872.1"/>
    <property type="molecule type" value="Genomic_DNA"/>
</dbReference>
<organism evidence="9 11">
    <name type="scientific">Schizosaccharomyces japonicus (strain yFS275 / FY16936)</name>
    <name type="common">Fission yeast</name>
    <dbReference type="NCBI Taxonomy" id="402676"/>
    <lineage>
        <taxon>Eukaryota</taxon>
        <taxon>Fungi</taxon>
        <taxon>Dikarya</taxon>
        <taxon>Ascomycota</taxon>
        <taxon>Taphrinomycotina</taxon>
        <taxon>Schizosaccharomycetes</taxon>
        <taxon>Schizosaccharomycetales</taxon>
        <taxon>Schizosaccharomycetaceae</taxon>
        <taxon>Schizosaccharomyces</taxon>
    </lineage>
</organism>
<evidence type="ECO:0000259" key="8">
    <source>
        <dbReference type="PROSITE" id="PS50188"/>
    </source>
</evidence>
<dbReference type="SUPFAM" id="SSF57903">
    <property type="entry name" value="FYVE/PHD zinc finger"/>
    <property type="match status" value="1"/>
</dbReference>
<dbReference type="GeneID" id="7051988"/>
<dbReference type="Pfam" id="PF21257">
    <property type="entry name" value="PHD_ash2p_like"/>
    <property type="match status" value="1"/>
</dbReference>
<dbReference type="PANTHER" id="PTHR10598">
    <property type="entry name" value="SET1/ASH2 HISTONE METHYLTRANSFERASE COMPLEX SUBUNIT ASH2"/>
    <property type="match status" value="1"/>
</dbReference>
<dbReference type="GO" id="GO:0048188">
    <property type="term" value="C:Set1C/COMPASS complex"/>
    <property type="evidence" value="ECO:0000318"/>
    <property type="project" value="GO_Central"/>
</dbReference>
<dbReference type="InterPro" id="IPR003877">
    <property type="entry name" value="SPRY_dom"/>
</dbReference>
<dbReference type="Proteomes" id="UP000001744">
    <property type="component" value="Unassembled WGS sequence"/>
</dbReference>
<dbReference type="RefSeq" id="XP_002172165.1">
    <property type="nucleotide sequence ID" value="XM_002172129.2"/>
</dbReference>
<dbReference type="JaponicusDB" id="SJAG_00896">
    <property type="gene designation" value="ash2"/>
</dbReference>
<dbReference type="eggNOG" id="KOG2626">
    <property type="taxonomic scope" value="Eukaryota"/>
</dbReference>
<proteinExistence type="inferred from homology"/>
<dbReference type="InterPro" id="IPR037353">
    <property type="entry name" value="ASH2"/>
</dbReference>
<dbReference type="InterPro" id="IPR001870">
    <property type="entry name" value="B30.2/SPRY"/>
</dbReference>
<dbReference type="Pfam" id="PF21198">
    <property type="entry name" value="ASH2L-like_WH"/>
    <property type="match status" value="1"/>
</dbReference>
<dbReference type="GO" id="GO:0048189">
    <property type="term" value="C:Lid2 complex"/>
    <property type="evidence" value="ECO:0007669"/>
    <property type="project" value="EnsemblFungi"/>
</dbReference>
<dbReference type="Gene3D" id="3.90.980.20">
    <property type="match status" value="1"/>
</dbReference>
<dbReference type="InterPro" id="IPR011011">
    <property type="entry name" value="Znf_FYVE_PHD"/>
</dbReference>
<dbReference type="Pfam" id="PF00622">
    <property type="entry name" value="SPRY"/>
    <property type="match status" value="1"/>
</dbReference>
<sequence>MDDGVVWNASHTLNNKHSYCYCGADRNLCVPDLQCSSCHNMFHLQCLTPPCTSMLGFSTNYRFLCKNCSEGGIEQLERGVSAWKAVTATAMANLVVNKFREMRPTEPLDYFSAKNMQNFKANTFFFQKKVDLIPYVEANWHLLCPDREKVQTWQATLGSCLVANKDTYRAKDESQRNQISEYALANPNLFEFRSGYISPFQKIGAVVPMKRYIDSDHMSHLQRAKKEAKEYNKREPKKAALPPPPPKRQEVVISVPIRYNPPPWKPSDFDAMPKPPMFSPTHTSANGNTFFTVADIPFNRPGFRYTMCEAARSLPSIMYRQIELPPYRARINWHDTSEPLLVDSTAMAAYVKRGFRMARANVFVNSGEWYFEVRIEKGGGEDGAHVRVGVARREAPLDAPVGYDAYSYGLRDTGGQCVHLSRPTDFMKPFGTGDVLGFHICLPTKKRAANVDLPVYRDRIPIRYKGQLYFEQLDYIPSKSMDDLLVPLPSRPQLNAASIPGSFIKVYKNGVLMGTAFSDLLDFRPPHSANANHMSFDDGQLGYFPAISMFGGGIASFQFGPHFSHVPAGIGPNVRPICERYDEQIAEDVLYDMLDEIEYAEDAAKQTPQTETATNLSIVQELKEFN</sequence>
<dbReference type="InterPro" id="IPR049455">
    <property type="entry name" value="ASH2-like_PHD"/>
</dbReference>
<dbReference type="OMA" id="CATCSRW"/>
<dbReference type="SMART" id="SM00249">
    <property type="entry name" value="PHD"/>
    <property type="match status" value="1"/>
</dbReference>
<dbReference type="VEuPathDB" id="FungiDB:SJAG_00896"/>
<dbReference type="SMART" id="SM00449">
    <property type="entry name" value="SPRY"/>
    <property type="match status" value="1"/>
</dbReference>
<evidence type="ECO:0000256" key="5">
    <source>
        <dbReference type="ARBA" id="ARBA00023242"/>
    </source>
</evidence>
<feature type="domain" description="B30.2/SPRY" evidence="8">
    <location>
        <begin position="309"/>
        <end position="493"/>
    </location>
</feature>
<dbReference type="HOGENOM" id="CLU_380890_0_0_1"/>
<evidence type="ECO:0000256" key="4">
    <source>
        <dbReference type="ARBA" id="ARBA00022833"/>
    </source>
</evidence>
<dbReference type="Gene3D" id="2.60.120.920">
    <property type="match status" value="1"/>
</dbReference>
<evidence type="ECO:0000256" key="6">
    <source>
        <dbReference type="ARBA" id="ARBA00038149"/>
    </source>
</evidence>
<keyword evidence="5" id="KW-0539">Nucleus</keyword>